<dbReference type="EMBL" id="OX465084">
    <property type="protein sequence ID" value="CAI9300099.1"/>
    <property type="molecule type" value="Genomic_DNA"/>
</dbReference>
<sequence>MLCENLNLKIEELGEDMAKEISALDNNYSSLHKKVDIIADTITKVLEWYNSLLSNVEKMAEDEVKSFGNIDKVLTELKGLVLKSGFVSSLLISPKLLSEKFKLLELTIQKELAQLTKLINLMPTSALPVHTGVKAEEKGGVGIGTKIVDVSKLQVMNKEDFLIGFAHLKVFIDGYYGSLALTGFELALTLGKHVTVPQSMLKSQATLKNFEDGEICLKPLGIVFIRKNKKGNNTKFLFQVCDVERYTMPHYTNLMV</sequence>
<dbReference type="AlphaFoldDB" id="A0AA36EL79"/>
<evidence type="ECO:0000313" key="1">
    <source>
        <dbReference type="EMBL" id="CAI9300099.1"/>
    </source>
</evidence>
<proteinExistence type="predicted"/>
<accession>A0AA36EL79</accession>
<keyword evidence="2" id="KW-1185">Reference proteome</keyword>
<organism evidence="1 2">
    <name type="scientific">Lactuca saligna</name>
    <name type="common">Willowleaf lettuce</name>
    <dbReference type="NCBI Taxonomy" id="75948"/>
    <lineage>
        <taxon>Eukaryota</taxon>
        <taxon>Viridiplantae</taxon>
        <taxon>Streptophyta</taxon>
        <taxon>Embryophyta</taxon>
        <taxon>Tracheophyta</taxon>
        <taxon>Spermatophyta</taxon>
        <taxon>Magnoliopsida</taxon>
        <taxon>eudicotyledons</taxon>
        <taxon>Gunneridae</taxon>
        <taxon>Pentapetalae</taxon>
        <taxon>asterids</taxon>
        <taxon>campanulids</taxon>
        <taxon>Asterales</taxon>
        <taxon>Asteraceae</taxon>
        <taxon>Cichorioideae</taxon>
        <taxon>Cichorieae</taxon>
        <taxon>Lactucinae</taxon>
        <taxon>Lactuca</taxon>
    </lineage>
</organism>
<gene>
    <name evidence="1" type="ORF">LSALG_LOCUS38761</name>
</gene>
<dbReference type="Proteomes" id="UP001177003">
    <property type="component" value="Chromosome 8"/>
</dbReference>
<protein>
    <submittedName>
        <fullName evidence="1">Uncharacterized protein</fullName>
    </submittedName>
</protein>
<evidence type="ECO:0000313" key="2">
    <source>
        <dbReference type="Proteomes" id="UP001177003"/>
    </source>
</evidence>
<reference evidence="1" key="1">
    <citation type="submission" date="2023-04" db="EMBL/GenBank/DDBJ databases">
        <authorList>
            <person name="Vijverberg K."/>
            <person name="Xiong W."/>
            <person name="Schranz E."/>
        </authorList>
    </citation>
    <scope>NUCLEOTIDE SEQUENCE</scope>
</reference>
<name>A0AA36EL79_LACSI</name>